<dbReference type="Pfam" id="PF00507">
    <property type="entry name" value="Oxidored_q4"/>
    <property type="match status" value="1"/>
</dbReference>
<dbReference type="GO" id="GO:0008137">
    <property type="term" value="F:NADH dehydrogenase (ubiquinone) activity"/>
    <property type="evidence" value="ECO:0007669"/>
    <property type="project" value="UniProtKB-UniRule"/>
</dbReference>
<evidence type="ECO:0000256" key="6">
    <source>
        <dbReference type="ARBA" id="ARBA00022989"/>
    </source>
</evidence>
<reference evidence="10" key="1">
    <citation type="journal article" date="2019" name="Int. J. Mol. Sci.">
        <title>Mitochondrial Genomes of Two Thaparocleidus Species (Platyhelminthes: Monogenea) Reveal the First rRNA Gene Rearrangement among the Neodermata.</title>
        <authorList>
            <person name="Zhang D."/>
            <person name="Zou H."/>
            <person name="Jakovlic I."/>
            <person name="Wu S.G."/>
            <person name="Li M."/>
            <person name="Zhang J."/>
            <person name="Chen R."/>
            <person name="Li W.X."/>
            <person name="Wang G.T."/>
        </authorList>
    </citation>
    <scope>NUCLEOTIDE SEQUENCE</scope>
</reference>
<comment type="function">
    <text evidence="9">Core subunit of the mitochondrial membrane respiratory chain NADH dehydrogenase (Complex I) which catalyzes electron transfer from NADH through the respiratory chain, using ubiquinone as an electron acceptor. Essential for the catalytic activity of complex I.</text>
</comment>
<accession>A0A7L8ZRM3</accession>
<feature type="transmembrane region" description="Helical" evidence="9">
    <location>
        <begin position="62"/>
        <end position="81"/>
    </location>
</feature>
<keyword evidence="6 9" id="KW-1133">Transmembrane helix</keyword>
<dbReference type="AlphaFoldDB" id="A0A7L8ZRM3"/>
<gene>
    <name evidence="10" type="primary">nad3</name>
</gene>
<keyword evidence="4 9" id="KW-0813">Transport</keyword>
<comment type="similarity">
    <text evidence="2 9">Belongs to the complex I subunit 3 family.</text>
</comment>
<keyword evidence="9" id="KW-0249">Electron transport</keyword>
<evidence type="ECO:0000256" key="4">
    <source>
        <dbReference type="ARBA" id="ARBA00022448"/>
    </source>
</evidence>
<feature type="transmembrane region" description="Helical" evidence="9">
    <location>
        <begin position="6"/>
        <end position="26"/>
    </location>
</feature>
<feature type="transmembrane region" description="Helical" evidence="9">
    <location>
        <begin position="93"/>
        <end position="119"/>
    </location>
</feature>
<keyword evidence="7 9" id="KW-0472">Membrane</keyword>
<comment type="catalytic activity">
    <reaction evidence="8 9">
        <text>a ubiquinone + NADH + 5 H(+)(in) = a ubiquinol + NAD(+) + 4 H(+)(out)</text>
        <dbReference type="Rhea" id="RHEA:29091"/>
        <dbReference type="Rhea" id="RHEA-COMP:9565"/>
        <dbReference type="Rhea" id="RHEA-COMP:9566"/>
        <dbReference type="ChEBI" id="CHEBI:15378"/>
        <dbReference type="ChEBI" id="CHEBI:16389"/>
        <dbReference type="ChEBI" id="CHEBI:17976"/>
        <dbReference type="ChEBI" id="CHEBI:57540"/>
        <dbReference type="ChEBI" id="CHEBI:57945"/>
        <dbReference type="EC" id="7.1.1.2"/>
    </reaction>
</comment>
<evidence type="ECO:0000256" key="3">
    <source>
        <dbReference type="ARBA" id="ARBA00021007"/>
    </source>
</evidence>
<dbReference type="Gene3D" id="1.20.58.1610">
    <property type="entry name" value="NADH:ubiquinone/plastoquinone oxidoreductase, chain 3"/>
    <property type="match status" value="1"/>
</dbReference>
<sequence>MFNYGLISVVIFFIFLFFLISFYNSNFFSNMLSSNENILIWASSFECGFVGHLLKINNFSNGIFILLVFFVVFDLEVSLLLNAIFQVDFIKNLVYYYFFIFLVAIGFVFEVISGFVSWVN</sequence>
<protein>
    <recommendedName>
        <fullName evidence="3 9">NADH-ubiquinone oxidoreductase chain 3</fullName>
        <ecNumber evidence="9">7.1.1.2</ecNumber>
    </recommendedName>
</protein>
<proteinExistence type="inferred from homology"/>
<evidence type="ECO:0000256" key="2">
    <source>
        <dbReference type="ARBA" id="ARBA00008472"/>
    </source>
</evidence>
<dbReference type="EMBL" id="MN151340">
    <property type="protein sequence ID" value="QOI72779.1"/>
    <property type="molecule type" value="Genomic_DNA"/>
</dbReference>
<evidence type="ECO:0000256" key="5">
    <source>
        <dbReference type="ARBA" id="ARBA00022692"/>
    </source>
</evidence>
<dbReference type="GO" id="GO:0031966">
    <property type="term" value="C:mitochondrial membrane"/>
    <property type="evidence" value="ECO:0007669"/>
    <property type="project" value="UniProtKB-SubCell"/>
</dbReference>
<keyword evidence="9 10" id="KW-0496">Mitochondrion</keyword>
<keyword evidence="9" id="KW-0830">Ubiquinone</keyword>
<evidence type="ECO:0000256" key="1">
    <source>
        <dbReference type="ARBA" id="ARBA00004370"/>
    </source>
</evidence>
<name>A0A7L8ZRM3_9PLAT</name>
<dbReference type="InterPro" id="IPR000440">
    <property type="entry name" value="NADH_UbQ/plastoQ_OxRdtase_su3"/>
</dbReference>
<dbReference type="EC" id="7.1.1.2" evidence="9"/>
<evidence type="ECO:0000313" key="10">
    <source>
        <dbReference type="EMBL" id="QOI72779.1"/>
    </source>
</evidence>
<dbReference type="InterPro" id="IPR038430">
    <property type="entry name" value="NDAH_ubi_oxred_su3_sf"/>
</dbReference>
<geneLocation type="mitochondrion" evidence="10"/>
<keyword evidence="9" id="KW-0679">Respiratory chain</keyword>
<evidence type="ECO:0000256" key="7">
    <source>
        <dbReference type="ARBA" id="ARBA00023136"/>
    </source>
</evidence>
<keyword evidence="5 9" id="KW-0812">Transmembrane</keyword>
<evidence type="ECO:0000256" key="8">
    <source>
        <dbReference type="ARBA" id="ARBA00049551"/>
    </source>
</evidence>
<keyword evidence="9" id="KW-1278">Translocase</keyword>
<comment type="subcellular location">
    <subcellularLocation>
        <location evidence="1">Membrane</location>
    </subcellularLocation>
    <subcellularLocation>
        <location evidence="9">Mitochondrion membrane</location>
        <topology evidence="9">Multi-pass membrane protein</topology>
    </subcellularLocation>
</comment>
<evidence type="ECO:0000256" key="9">
    <source>
        <dbReference type="RuleBase" id="RU003640"/>
    </source>
</evidence>
<organism evidence="10">
    <name type="scientific">Thaparocleidus asoti</name>
    <dbReference type="NCBI Taxonomy" id="341077"/>
    <lineage>
        <taxon>Eukaryota</taxon>
        <taxon>Metazoa</taxon>
        <taxon>Spiralia</taxon>
        <taxon>Lophotrochozoa</taxon>
        <taxon>Platyhelminthes</taxon>
        <taxon>Monogenea</taxon>
        <taxon>Monopisthocotylea</taxon>
        <taxon>Dactylogyridea</taxon>
        <taxon>Ancylodiscoididae</taxon>
        <taxon>Thaparocleidus</taxon>
    </lineage>
</organism>
<keyword evidence="9" id="KW-0520">NAD</keyword>